<dbReference type="GO" id="GO:0006508">
    <property type="term" value="P:proteolysis"/>
    <property type="evidence" value="ECO:0007669"/>
    <property type="project" value="UniProtKB-KW"/>
</dbReference>
<dbReference type="PROSITE" id="PS00973">
    <property type="entry name" value="USP_2"/>
    <property type="match status" value="1"/>
</dbReference>
<dbReference type="PANTHER" id="PTHR21646:SF24">
    <property type="entry name" value="UBIQUITIN CARBOXYL-TERMINAL HYDROLASE"/>
    <property type="match status" value="1"/>
</dbReference>
<reference evidence="10" key="1">
    <citation type="submission" date="2015-11" db="EMBL/GenBank/DDBJ databases">
        <title>De novo transcriptome assembly of four potential Pierce s Disease insect vectors from Arizona vineyards.</title>
        <authorList>
            <person name="Tassone E.E."/>
        </authorList>
    </citation>
    <scope>NUCLEOTIDE SEQUENCE</scope>
</reference>
<dbReference type="PROSITE" id="PS51283">
    <property type="entry name" value="DUSP"/>
    <property type="match status" value="1"/>
</dbReference>
<evidence type="ECO:0000256" key="4">
    <source>
        <dbReference type="ARBA" id="ARBA00022786"/>
    </source>
</evidence>
<evidence type="ECO:0000259" key="8">
    <source>
        <dbReference type="PROSITE" id="PS50235"/>
    </source>
</evidence>
<dbReference type="SMART" id="SM00695">
    <property type="entry name" value="DUSP"/>
    <property type="match status" value="1"/>
</dbReference>
<evidence type="ECO:0000259" key="9">
    <source>
        <dbReference type="PROSITE" id="PS51283"/>
    </source>
</evidence>
<dbReference type="InterPro" id="IPR018200">
    <property type="entry name" value="USP_CS"/>
</dbReference>
<evidence type="ECO:0000256" key="1">
    <source>
        <dbReference type="ARBA" id="ARBA00000707"/>
    </source>
</evidence>
<sequence>MVEFDLKKMTEFKKVPDLTLQKSLIQEKLQEPMEVGQTWVLIDTKWFKTFKQFVGFDDNVERYNGTINPGPIDNSLLLALDKNSTELKKGLVENLDYVAIPESAWQLLHGWYGLRDYQEPILRKVINVAHPPKVEPKLEVYLVELILYNNLEFENPFKHSFSAAEKLSRIEDVCRKHFDIPDDQQVVMKCFYAMNQSHVLGNKSSTIHDESLDGCQICVVPEDRSRSFTKPALPKNNSSSKIPRVVATRSTTMAEPGMMTRYPSSMAYSTLGTAEGRGPPCSPGLSGLMNLGNTCFLNSIVQCLSNCEPITKYFLDKKHEREINETNPLGKAGLIASSFADVISMMWSGLHATTVPHCFKMQLTKFAPQFAGCQQHDAQELLTFLLDGLHEDLNRIKVKPYCQSEEKEQEDDTLARTSWEHFLRRNDSIIIDHFHGMLKSRVVCPDCEKVSIKFDTFSTLSLPLPMRCDRTLTVRYVPYDQSARVVDLLVDVPKKGTIHDLTAQLNKVTQVKTNHMIIAEVHKSHFHKFFNLDDPIEEIEDRDKIFMYDVPSAMVDDPSVPFTILPVVLWEIQDLTCNPHFLSSLFGTPFLMVLRPGPILFKTFYDMVCQRMTRACEANTSSGSFPMECETADGECSKTNDDTYLFTPVLVNMYCYEKIHKIEASEHGTFEIPGNFGQEVLALQIERRVHKKHYRDETPSCFDYSDTMKHLAKPTLEDCLNLFTTTEKLGENNAWHCPCCNEKKRATKKLDLWKLPNILIFHLKRFAFNEIKREKLDRRVEFPLTGLNIDHYVANKHKENLVYDLIGVCNHYGGLMGGHYTANCKNYSDGNWYCFDDNSVTLISPESVQTEHAYVLFYSRRPIKKSDPNEEKADL</sequence>
<dbReference type="InterPro" id="IPR001394">
    <property type="entry name" value="Peptidase_C19_UCH"/>
</dbReference>
<dbReference type="InterPro" id="IPR038765">
    <property type="entry name" value="Papain-like_cys_pep_sf"/>
</dbReference>
<keyword evidence="4 7" id="KW-0833">Ubl conjugation pathway</keyword>
<comment type="catalytic activity">
    <reaction evidence="1 7">
        <text>Thiol-dependent hydrolysis of ester, thioester, amide, peptide and isopeptide bonds formed by the C-terminal Gly of ubiquitin (a 76-residue protein attached to proteins as an intracellular targeting signal).</text>
        <dbReference type="EC" id="3.4.19.12"/>
    </reaction>
</comment>
<keyword evidence="5 7" id="KW-0378">Hydrolase</keyword>
<dbReference type="EC" id="3.4.19.12" evidence="7"/>
<feature type="domain" description="USP" evidence="8">
    <location>
        <begin position="286"/>
        <end position="861"/>
    </location>
</feature>
<dbReference type="InterPro" id="IPR006615">
    <property type="entry name" value="Pept_C19_DUSP"/>
</dbReference>
<dbReference type="SUPFAM" id="SSF54001">
    <property type="entry name" value="Cysteine proteinases"/>
    <property type="match status" value="1"/>
</dbReference>
<dbReference type="PANTHER" id="PTHR21646">
    <property type="entry name" value="UBIQUITIN CARBOXYL-TERMINAL HYDROLASE"/>
    <property type="match status" value="1"/>
</dbReference>
<evidence type="ECO:0000256" key="5">
    <source>
        <dbReference type="ARBA" id="ARBA00022801"/>
    </source>
</evidence>
<evidence type="ECO:0000256" key="7">
    <source>
        <dbReference type="RuleBase" id="RU366025"/>
    </source>
</evidence>
<dbReference type="CDD" id="cd02674">
    <property type="entry name" value="Peptidase_C19R"/>
    <property type="match status" value="1"/>
</dbReference>
<comment type="similarity">
    <text evidence="2 7">Belongs to the peptidase C19 family.</text>
</comment>
<evidence type="ECO:0000256" key="3">
    <source>
        <dbReference type="ARBA" id="ARBA00022670"/>
    </source>
</evidence>
<accession>A0A1B6KHF6</accession>
<dbReference type="GO" id="GO:0016579">
    <property type="term" value="P:protein deubiquitination"/>
    <property type="evidence" value="ECO:0007669"/>
    <property type="project" value="InterPro"/>
</dbReference>
<evidence type="ECO:0000256" key="2">
    <source>
        <dbReference type="ARBA" id="ARBA00009085"/>
    </source>
</evidence>
<proteinExistence type="inferred from homology"/>
<dbReference type="GO" id="GO:0004843">
    <property type="term" value="F:cysteine-type deubiquitinase activity"/>
    <property type="evidence" value="ECO:0007669"/>
    <property type="project" value="UniProtKB-UniRule"/>
</dbReference>
<dbReference type="Pfam" id="PF14533">
    <property type="entry name" value="USP7_C2"/>
    <property type="match status" value="1"/>
</dbReference>
<evidence type="ECO:0000256" key="6">
    <source>
        <dbReference type="ARBA" id="ARBA00022807"/>
    </source>
</evidence>
<dbReference type="SUPFAM" id="SSF143791">
    <property type="entry name" value="DUSP-like"/>
    <property type="match status" value="1"/>
</dbReference>
<dbReference type="PROSITE" id="PS50235">
    <property type="entry name" value="USP_3"/>
    <property type="match status" value="1"/>
</dbReference>
<keyword evidence="6 7" id="KW-0788">Thiol protease</keyword>
<dbReference type="Pfam" id="PF06337">
    <property type="entry name" value="DUSP"/>
    <property type="match status" value="1"/>
</dbReference>
<dbReference type="Pfam" id="PF00443">
    <property type="entry name" value="UCH"/>
    <property type="match status" value="1"/>
</dbReference>
<feature type="domain" description="DUSP" evidence="9">
    <location>
        <begin position="16"/>
        <end position="126"/>
    </location>
</feature>
<dbReference type="Gene3D" id="3.30.2230.10">
    <property type="entry name" value="DUSP-like"/>
    <property type="match status" value="1"/>
</dbReference>
<organism evidence="10">
    <name type="scientific">Graphocephala atropunctata</name>
    <dbReference type="NCBI Taxonomy" id="36148"/>
    <lineage>
        <taxon>Eukaryota</taxon>
        <taxon>Metazoa</taxon>
        <taxon>Ecdysozoa</taxon>
        <taxon>Arthropoda</taxon>
        <taxon>Hexapoda</taxon>
        <taxon>Insecta</taxon>
        <taxon>Pterygota</taxon>
        <taxon>Neoptera</taxon>
        <taxon>Paraneoptera</taxon>
        <taxon>Hemiptera</taxon>
        <taxon>Auchenorrhyncha</taxon>
        <taxon>Membracoidea</taxon>
        <taxon>Cicadellidae</taxon>
        <taxon>Cicadellinae</taxon>
        <taxon>Cicadellini</taxon>
        <taxon>Graphocephala</taxon>
    </lineage>
</organism>
<gene>
    <name evidence="10" type="ORF">g.7942</name>
</gene>
<dbReference type="Gene3D" id="3.10.20.90">
    <property type="entry name" value="Phosphatidylinositol 3-kinase Catalytic Subunit, Chain A, domain 1"/>
    <property type="match status" value="1"/>
</dbReference>
<keyword evidence="3 7" id="KW-0645">Protease</keyword>
<dbReference type="InterPro" id="IPR035927">
    <property type="entry name" value="DUSP-like_sf"/>
</dbReference>
<dbReference type="Gene3D" id="3.90.70.10">
    <property type="entry name" value="Cysteine proteinases"/>
    <property type="match status" value="2"/>
</dbReference>
<name>A0A1B6KHF6_9HEMI</name>
<dbReference type="AlphaFoldDB" id="A0A1B6KHF6"/>
<dbReference type="InterPro" id="IPR050185">
    <property type="entry name" value="Ub_carboxyl-term_hydrolase"/>
</dbReference>
<dbReference type="InterPro" id="IPR028889">
    <property type="entry name" value="USP"/>
</dbReference>
<protein>
    <recommendedName>
        <fullName evidence="7">Ubiquitin carboxyl-terminal hydrolase</fullName>
        <ecNumber evidence="7">3.4.19.12</ecNumber>
    </recommendedName>
</protein>
<dbReference type="InterPro" id="IPR029346">
    <property type="entry name" value="USP_C"/>
</dbReference>
<dbReference type="PROSITE" id="PS00972">
    <property type="entry name" value="USP_1"/>
    <property type="match status" value="1"/>
</dbReference>
<dbReference type="EMBL" id="GEBQ01029079">
    <property type="protein sequence ID" value="JAT10898.1"/>
    <property type="molecule type" value="Transcribed_RNA"/>
</dbReference>
<evidence type="ECO:0000313" key="10">
    <source>
        <dbReference type="EMBL" id="JAT10898.1"/>
    </source>
</evidence>